<dbReference type="GO" id="GO:0046872">
    <property type="term" value="F:metal ion binding"/>
    <property type="evidence" value="ECO:0007669"/>
    <property type="project" value="UniProtKB-KW"/>
</dbReference>
<dbReference type="Gene3D" id="1.10.8.60">
    <property type="match status" value="1"/>
</dbReference>
<dbReference type="Proteomes" id="UP001472866">
    <property type="component" value="Chromosome 09"/>
</dbReference>
<evidence type="ECO:0000256" key="10">
    <source>
        <dbReference type="ARBA" id="ARBA00023049"/>
    </source>
</evidence>
<feature type="region of interest" description="Disordered" evidence="11">
    <location>
        <begin position="1"/>
        <end position="46"/>
    </location>
</feature>
<proteinExistence type="inferred from homology"/>
<evidence type="ECO:0000256" key="7">
    <source>
        <dbReference type="ARBA" id="ARBA00022801"/>
    </source>
</evidence>
<dbReference type="PANTHER" id="PTHR23076:SF56">
    <property type="entry name" value="INACTIVE ATP-DEPENDENT ZINC METALLOPROTEASE FTSHI 2, CHLOROPLASTIC-RELATED"/>
    <property type="match status" value="1"/>
</dbReference>
<dbReference type="InterPro" id="IPR000642">
    <property type="entry name" value="Peptidase_M41"/>
</dbReference>
<keyword evidence="9" id="KW-0067">ATP-binding</keyword>
<dbReference type="GO" id="GO:0009507">
    <property type="term" value="C:chloroplast"/>
    <property type="evidence" value="ECO:0007669"/>
    <property type="project" value="TreeGrafter"/>
</dbReference>
<evidence type="ECO:0000313" key="13">
    <source>
        <dbReference type="EMBL" id="WZN64427.1"/>
    </source>
</evidence>
<evidence type="ECO:0000259" key="12">
    <source>
        <dbReference type="SMART" id="SM00382"/>
    </source>
</evidence>
<protein>
    <submittedName>
        <fullName evidence="13">ATP-dependent zinc metalloprotease</fullName>
    </submittedName>
</protein>
<dbReference type="GO" id="GO:0004222">
    <property type="term" value="F:metalloendopeptidase activity"/>
    <property type="evidence" value="ECO:0007669"/>
    <property type="project" value="InterPro"/>
</dbReference>
<feature type="domain" description="AAA+ ATPase" evidence="12">
    <location>
        <begin position="465"/>
        <end position="602"/>
    </location>
</feature>
<gene>
    <name evidence="13" type="ORF">HKI87_09g59830</name>
</gene>
<dbReference type="PANTHER" id="PTHR23076">
    <property type="entry name" value="METALLOPROTEASE M41 FTSH"/>
    <property type="match status" value="1"/>
</dbReference>
<keyword evidence="10 13" id="KW-0482">Metalloprotease</keyword>
<dbReference type="InterPro" id="IPR003960">
    <property type="entry name" value="ATPase_AAA_CS"/>
</dbReference>
<feature type="region of interest" description="Disordered" evidence="11">
    <location>
        <begin position="82"/>
        <end position="107"/>
    </location>
</feature>
<keyword evidence="5" id="KW-0479">Metal-binding</keyword>
<evidence type="ECO:0000256" key="5">
    <source>
        <dbReference type="ARBA" id="ARBA00022723"/>
    </source>
</evidence>
<keyword evidence="6" id="KW-0547">Nucleotide-binding</keyword>
<reference evidence="13 14" key="1">
    <citation type="submission" date="2024-03" db="EMBL/GenBank/DDBJ databases">
        <title>Complete genome sequence of the green alga Chloropicon roscoffensis RCC1871.</title>
        <authorList>
            <person name="Lemieux C."/>
            <person name="Pombert J.-F."/>
            <person name="Otis C."/>
            <person name="Turmel M."/>
        </authorList>
    </citation>
    <scope>NUCLEOTIDE SEQUENCE [LARGE SCALE GENOMIC DNA]</scope>
    <source>
        <strain evidence="13 14">RCC1871</strain>
    </source>
</reference>
<feature type="compositionally biased region" description="Basic and acidic residues" evidence="11">
    <location>
        <begin position="92"/>
        <end position="106"/>
    </location>
</feature>
<evidence type="ECO:0000256" key="3">
    <source>
        <dbReference type="ARBA" id="ARBA00010550"/>
    </source>
</evidence>
<comment type="cofactor">
    <cofactor evidence="1">
        <name>Zn(2+)</name>
        <dbReference type="ChEBI" id="CHEBI:29105"/>
    </cofactor>
</comment>
<feature type="compositionally biased region" description="Gly residues" evidence="11">
    <location>
        <begin position="363"/>
        <end position="380"/>
    </location>
</feature>
<dbReference type="EMBL" id="CP151509">
    <property type="protein sequence ID" value="WZN64427.1"/>
    <property type="molecule type" value="Genomic_DNA"/>
</dbReference>
<comment type="similarity">
    <text evidence="2">In the C-terminal section; belongs to the peptidase M41 family.</text>
</comment>
<evidence type="ECO:0000256" key="6">
    <source>
        <dbReference type="ARBA" id="ARBA00022741"/>
    </source>
</evidence>
<dbReference type="Pfam" id="PF17862">
    <property type="entry name" value="AAA_lid_3"/>
    <property type="match status" value="1"/>
</dbReference>
<dbReference type="GO" id="GO:0006508">
    <property type="term" value="P:proteolysis"/>
    <property type="evidence" value="ECO:0007669"/>
    <property type="project" value="UniProtKB-KW"/>
</dbReference>
<dbReference type="InterPro" id="IPR037219">
    <property type="entry name" value="Peptidase_M41-like"/>
</dbReference>
<keyword evidence="14" id="KW-1185">Reference proteome</keyword>
<dbReference type="Pfam" id="PF01434">
    <property type="entry name" value="Peptidase_M41"/>
    <property type="match status" value="1"/>
</dbReference>
<dbReference type="SMART" id="SM00382">
    <property type="entry name" value="AAA"/>
    <property type="match status" value="1"/>
</dbReference>
<keyword evidence="8" id="KW-0862">Zinc</keyword>
<dbReference type="InterPro" id="IPR003593">
    <property type="entry name" value="AAA+_ATPase"/>
</dbReference>
<evidence type="ECO:0000256" key="2">
    <source>
        <dbReference type="ARBA" id="ARBA00010044"/>
    </source>
</evidence>
<sequence>MRPTLTPCASSIARTPGPSLPERRRDPGTSSTRRAEGGGGRKAGLHVARAKIDKGVHLGYESWNTVQSASKVSRVVLPRQEVDDVENASSDRSQRAEALVRAEPGDAGRGGNAIASFFSGRIENGRYFTQRHGTPTVRRHVSFTELVREVRENRVDKVVYFTRRDEYEQVPVRMSRTPCLVVYHDRTVAQSLVPDDDLGLQREMEAHGVTVELTVEPMEGYQAKRQRSSIFSVLGGYIDETSGFGKSAVIVFPLLALGVLYGLSQVKARIQGDQEDRRKINIAKDEQKKLWKEQERQAQLRREAEEMAFQGYAAEEIFARMDRLKVPYDEEEIEDLVLLAKEGKLADPTKGADDDEELSFRGSGKGGGDQEESGGGGGGDETARFLKSAVKIQRVQDKRSQKVQQARLRKVGRKMQQRGVKFQYLDDETVTFKDVAGLPEVVYQLQEIVDFFQNPKYWRNVGARVPKGVLLEGPPGNGKTLMARAVAGEAGVSFLSINASEFVEMFIGVGAARVRDVFATARQLAPAIVFIDELDAVGRKRGGAEGNEERDQTVNQLLSEIDGFEESTNIVIMAATNRIDILDEALVRPGRFDRKVRIDLPESDAREAIFMVHASKRPLAADVDAAEIARLTSGMSGAELADVVNQGSLIAARESAKELNQDHFLRALRRGQLGDRIDSSFNDRERELVALQCAGVSLALTLLPALEEVEVVSTECYERLPLGRQNVEVNEQRRKTNQWTANYYEELLVATLAGYAADLVKSQGGAEGRGHNISTIHQSHLHMARHIASQLVMVLGATGDGDLPACPMADLREEESIYGGSNLWSKSPMYRIPYTRFSAETLDKAEQYRQQLLNDSLDRAKRLMRDNEEALDAITSRLLEAETIEGDELREIVRQKAPLSAARAEGMKGILL</sequence>
<organism evidence="13 14">
    <name type="scientific">Chloropicon roscoffensis</name>
    <dbReference type="NCBI Taxonomy" id="1461544"/>
    <lineage>
        <taxon>Eukaryota</taxon>
        <taxon>Viridiplantae</taxon>
        <taxon>Chlorophyta</taxon>
        <taxon>Chloropicophyceae</taxon>
        <taxon>Chloropicales</taxon>
        <taxon>Chloropicaceae</taxon>
        <taxon>Chloropicon</taxon>
    </lineage>
</organism>
<dbReference type="InterPro" id="IPR027417">
    <property type="entry name" value="P-loop_NTPase"/>
</dbReference>
<dbReference type="Pfam" id="PF00004">
    <property type="entry name" value="AAA"/>
    <property type="match status" value="1"/>
</dbReference>
<name>A0AAX4PEL8_9CHLO</name>
<evidence type="ECO:0000256" key="11">
    <source>
        <dbReference type="SAM" id="MobiDB-lite"/>
    </source>
</evidence>
<comment type="similarity">
    <text evidence="3">In the N-terminal section; belongs to the AAA ATPase family.</text>
</comment>
<dbReference type="GO" id="GO:0016887">
    <property type="term" value="F:ATP hydrolysis activity"/>
    <property type="evidence" value="ECO:0007669"/>
    <property type="project" value="InterPro"/>
</dbReference>
<evidence type="ECO:0000256" key="1">
    <source>
        <dbReference type="ARBA" id="ARBA00001947"/>
    </source>
</evidence>
<dbReference type="SUPFAM" id="SSF140990">
    <property type="entry name" value="FtsH protease domain-like"/>
    <property type="match status" value="1"/>
</dbReference>
<dbReference type="GO" id="GO:0045037">
    <property type="term" value="P:protein import into chloroplast stroma"/>
    <property type="evidence" value="ECO:0007669"/>
    <property type="project" value="TreeGrafter"/>
</dbReference>
<dbReference type="CDD" id="cd19501">
    <property type="entry name" value="RecA-like_FtsH"/>
    <property type="match status" value="1"/>
</dbReference>
<evidence type="ECO:0000256" key="9">
    <source>
        <dbReference type="ARBA" id="ARBA00022840"/>
    </source>
</evidence>
<dbReference type="Gene3D" id="3.40.50.300">
    <property type="entry name" value="P-loop containing nucleotide triphosphate hydrolases"/>
    <property type="match status" value="1"/>
</dbReference>
<dbReference type="InterPro" id="IPR041569">
    <property type="entry name" value="AAA_lid_3"/>
</dbReference>
<dbReference type="AlphaFoldDB" id="A0AAX4PEL8"/>
<evidence type="ECO:0000313" key="14">
    <source>
        <dbReference type="Proteomes" id="UP001472866"/>
    </source>
</evidence>
<dbReference type="Gene3D" id="1.20.58.760">
    <property type="entry name" value="Peptidase M41"/>
    <property type="match status" value="1"/>
</dbReference>
<feature type="region of interest" description="Disordered" evidence="11">
    <location>
        <begin position="346"/>
        <end position="382"/>
    </location>
</feature>
<dbReference type="GO" id="GO:0004176">
    <property type="term" value="F:ATP-dependent peptidase activity"/>
    <property type="evidence" value="ECO:0007669"/>
    <property type="project" value="InterPro"/>
</dbReference>
<dbReference type="SUPFAM" id="SSF52540">
    <property type="entry name" value="P-loop containing nucleoside triphosphate hydrolases"/>
    <property type="match status" value="1"/>
</dbReference>
<evidence type="ECO:0000256" key="8">
    <source>
        <dbReference type="ARBA" id="ARBA00022833"/>
    </source>
</evidence>
<dbReference type="InterPro" id="IPR003959">
    <property type="entry name" value="ATPase_AAA_core"/>
</dbReference>
<accession>A0AAX4PEL8</accession>
<keyword evidence="4" id="KW-0645">Protease</keyword>
<keyword evidence="7" id="KW-0378">Hydrolase</keyword>
<dbReference type="PROSITE" id="PS00674">
    <property type="entry name" value="AAA"/>
    <property type="match status" value="1"/>
</dbReference>
<dbReference type="FunFam" id="3.40.50.300:FF:000001">
    <property type="entry name" value="ATP-dependent zinc metalloprotease FtsH"/>
    <property type="match status" value="1"/>
</dbReference>
<evidence type="ECO:0000256" key="4">
    <source>
        <dbReference type="ARBA" id="ARBA00022670"/>
    </source>
</evidence>
<dbReference type="GO" id="GO:0005524">
    <property type="term" value="F:ATP binding"/>
    <property type="evidence" value="ECO:0007669"/>
    <property type="project" value="UniProtKB-KW"/>
</dbReference>